<keyword evidence="7" id="KW-1185">Reference proteome</keyword>
<dbReference type="GO" id="GO:0048311">
    <property type="term" value="P:mitochondrion distribution"/>
    <property type="evidence" value="ECO:0007669"/>
    <property type="project" value="TreeGrafter"/>
</dbReference>
<dbReference type="GO" id="GO:0031410">
    <property type="term" value="C:cytoplasmic vesicle"/>
    <property type="evidence" value="ECO:0007669"/>
    <property type="project" value="TreeGrafter"/>
</dbReference>
<dbReference type="EMBL" id="UYYA01003931">
    <property type="protein sequence ID" value="VDM57836.1"/>
    <property type="molecule type" value="Genomic_DNA"/>
</dbReference>
<dbReference type="PANTHER" id="PTHR15751:SF12">
    <property type="entry name" value="TRAFFICKING KINESIN-BINDING PROTEIN MILT"/>
    <property type="match status" value="1"/>
</dbReference>
<evidence type="ECO:0000313" key="7">
    <source>
        <dbReference type="Proteomes" id="UP000267027"/>
    </source>
</evidence>
<dbReference type="Proteomes" id="UP000267027">
    <property type="component" value="Unassembled WGS sequence"/>
</dbReference>
<dbReference type="AlphaFoldDB" id="A0A158PHC2"/>
<protein>
    <submittedName>
        <fullName evidence="8">HAP1 N-terminal domain-containing protein</fullName>
    </submittedName>
</protein>
<dbReference type="OMA" id="DQYAELM"/>
<dbReference type="GO" id="GO:0017022">
    <property type="term" value="F:myosin binding"/>
    <property type="evidence" value="ECO:0007669"/>
    <property type="project" value="TreeGrafter"/>
</dbReference>
<evidence type="ECO:0000313" key="8">
    <source>
        <dbReference type="WBParaSite" id="ACOC_0000625001-mRNA-1"/>
    </source>
</evidence>
<dbReference type="SMART" id="SM01424">
    <property type="entry name" value="HAP1_N"/>
    <property type="match status" value="1"/>
</dbReference>
<dbReference type="GO" id="GO:0005739">
    <property type="term" value="C:mitochondrion"/>
    <property type="evidence" value="ECO:0007669"/>
    <property type="project" value="UniProtKB-SubCell"/>
</dbReference>
<keyword evidence="2 4" id="KW-0175">Coiled coil</keyword>
<feature type="domain" description="HAP1 N-terminal" evidence="5">
    <location>
        <begin position="3"/>
        <end position="196"/>
    </location>
</feature>
<evidence type="ECO:0000256" key="4">
    <source>
        <dbReference type="SAM" id="Coils"/>
    </source>
</evidence>
<dbReference type="Pfam" id="PF04849">
    <property type="entry name" value="HAP1_N"/>
    <property type="match status" value="1"/>
</dbReference>
<dbReference type="InterPro" id="IPR006933">
    <property type="entry name" value="HAP1_N"/>
</dbReference>
<dbReference type="GO" id="GO:0047496">
    <property type="term" value="P:vesicle transport along microtubule"/>
    <property type="evidence" value="ECO:0007669"/>
    <property type="project" value="TreeGrafter"/>
</dbReference>
<evidence type="ECO:0000256" key="1">
    <source>
        <dbReference type="ARBA" id="ARBA00004173"/>
    </source>
</evidence>
<dbReference type="STRING" id="334426.A0A158PHC2"/>
<dbReference type="OrthoDB" id="10067624at2759"/>
<evidence type="ECO:0000259" key="5">
    <source>
        <dbReference type="SMART" id="SM01424"/>
    </source>
</evidence>
<dbReference type="WBParaSite" id="ACOC_0000625001-mRNA-1">
    <property type="protein sequence ID" value="ACOC_0000625001-mRNA-1"/>
    <property type="gene ID" value="ACOC_0000625001"/>
</dbReference>
<organism evidence="8">
    <name type="scientific">Angiostrongylus costaricensis</name>
    <name type="common">Nematode worm</name>
    <dbReference type="NCBI Taxonomy" id="334426"/>
    <lineage>
        <taxon>Eukaryota</taxon>
        <taxon>Metazoa</taxon>
        <taxon>Ecdysozoa</taxon>
        <taxon>Nematoda</taxon>
        <taxon>Chromadorea</taxon>
        <taxon>Rhabditida</taxon>
        <taxon>Rhabditina</taxon>
        <taxon>Rhabditomorpha</taxon>
        <taxon>Strongyloidea</taxon>
        <taxon>Metastrongylidae</taxon>
        <taxon>Angiostrongylus</taxon>
    </lineage>
</organism>
<accession>A0A158PHC2</accession>
<evidence type="ECO:0000256" key="2">
    <source>
        <dbReference type="ARBA" id="ARBA00023054"/>
    </source>
</evidence>
<gene>
    <name evidence="6" type="ORF">ACOC_LOCUS6251</name>
</gene>
<feature type="coiled-coil region" evidence="4">
    <location>
        <begin position="141"/>
        <end position="182"/>
    </location>
</feature>
<name>A0A158PHC2_ANGCS</name>
<evidence type="ECO:0000256" key="3">
    <source>
        <dbReference type="ARBA" id="ARBA00023128"/>
    </source>
</evidence>
<comment type="subcellular location">
    <subcellularLocation>
        <location evidence="1">Mitochondrion</location>
    </subcellularLocation>
</comment>
<reference evidence="8" key="1">
    <citation type="submission" date="2016-04" db="UniProtKB">
        <authorList>
            <consortium name="WormBaseParasite"/>
        </authorList>
    </citation>
    <scope>IDENTIFICATION</scope>
</reference>
<proteinExistence type="predicted"/>
<feature type="coiled-coil region" evidence="4">
    <location>
        <begin position="78"/>
        <end position="112"/>
    </location>
</feature>
<dbReference type="InterPro" id="IPR051946">
    <property type="entry name" value="Intracell_Traff-Reg"/>
</dbReference>
<evidence type="ECO:0000313" key="6">
    <source>
        <dbReference type="EMBL" id="VDM57836.1"/>
    </source>
</evidence>
<keyword evidence="3" id="KW-0496">Mitochondrion</keyword>
<feature type="coiled-coil region" evidence="4">
    <location>
        <begin position="9"/>
        <end position="36"/>
    </location>
</feature>
<reference evidence="6 7" key="2">
    <citation type="submission" date="2018-11" db="EMBL/GenBank/DDBJ databases">
        <authorList>
            <consortium name="Pathogen Informatics"/>
        </authorList>
    </citation>
    <scope>NUCLEOTIDE SEQUENCE [LARGE SCALE GENOMIC DNA]</scope>
    <source>
        <strain evidence="6 7">Costa Rica</strain>
    </source>
</reference>
<sequence length="532" mass="59353">MLSDLTGRTEFLEESLAKSSEEMVQLKHELDRKAELLRVYCHYDDDGFTCEMDDSLKKRLEKIKLENVQLKHDVFSMRREMETQIDRDRKRYEEVSRQFEQAQQQITALHAQVVERGEDYATQSLVVEKLLREISLKCCRERELTAENADLSRQVDEALQRQNELGTQMKELQERYTELRSMFCDAEEELSRFRSAPPKRAGSIDSLYDSLASELENSDSGFSTTPAASARAGEALNLRLELQRAATRTIKTSPSKEEIDVPSTVLAEVARKRITIEPVAPPQTPQSEAMTPTGITEASKKKVELVKKRTCDASTSCTELAGTSLTPVATSTPEIERIKGVEGILQLSELRSICCTPLRGSSTVFKRSFHSSFRLSPHSPTTPAKKCSSDDPLENYVAPKMGEPGVPGTRDLNYSLRVLKARRKNVKCAEATDEWIDRSTIVGQDHQRMSNVYSAGSPVGLGALKSSSDLSGFLYRSELNTPIVESQRIPGLRSSPSSSPTLSAAGLQTFASSFSKSFDDAVTDKGILLRRF</sequence>
<dbReference type="PANTHER" id="PTHR15751">
    <property type="entry name" value="TRAFFICKING KINESIN-BINDING PROTEIN"/>
    <property type="match status" value="1"/>
</dbReference>
<dbReference type="GO" id="GO:0006605">
    <property type="term" value="P:protein targeting"/>
    <property type="evidence" value="ECO:0007669"/>
    <property type="project" value="TreeGrafter"/>
</dbReference>